<dbReference type="SMART" id="SM00420">
    <property type="entry name" value="HTH_DEOR"/>
    <property type="match status" value="1"/>
</dbReference>
<proteinExistence type="predicted"/>
<dbReference type="PROSITE" id="PS51000">
    <property type="entry name" value="HTH_DEOR_2"/>
    <property type="match status" value="1"/>
</dbReference>
<dbReference type="PANTHER" id="PTHR30363">
    <property type="entry name" value="HTH-TYPE TRANSCRIPTIONAL REGULATOR SRLR-RELATED"/>
    <property type="match status" value="1"/>
</dbReference>
<comment type="caution">
    <text evidence="5">The sequence shown here is derived from an EMBL/GenBank/DDBJ whole genome shotgun (WGS) entry which is preliminary data.</text>
</comment>
<dbReference type="InterPro" id="IPR036388">
    <property type="entry name" value="WH-like_DNA-bd_sf"/>
</dbReference>
<dbReference type="Pfam" id="PF08220">
    <property type="entry name" value="HTH_DeoR"/>
    <property type="match status" value="1"/>
</dbReference>
<keyword evidence="6" id="KW-1185">Reference proteome</keyword>
<dbReference type="InterPro" id="IPR050313">
    <property type="entry name" value="Carb_Metab_HTH_regulators"/>
</dbReference>
<dbReference type="PRINTS" id="PR00037">
    <property type="entry name" value="HTHLACR"/>
</dbReference>
<dbReference type="PANTHER" id="PTHR30363:SF44">
    <property type="entry name" value="AGA OPERON TRANSCRIPTIONAL REPRESSOR-RELATED"/>
    <property type="match status" value="1"/>
</dbReference>
<dbReference type="Pfam" id="PF00455">
    <property type="entry name" value="DeoRC"/>
    <property type="match status" value="1"/>
</dbReference>
<dbReference type="SUPFAM" id="SSF100950">
    <property type="entry name" value="NagB/RpiA/CoA transferase-like"/>
    <property type="match status" value="1"/>
</dbReference>
<keyword evidence="2 5" id="KW-0238">DNA-binding</keyword>
<evidence type="ECO:0000256" key="1">
    <source>
        <dbReference type="ARBA" id="ARBA00023015"/>
    </source>
</evidence>
<dbReference type="Gene3D" id="3.40.50.1360">
    <property type="match status" value="1"/>
</dbReference>
<reference evidence="6" key="1">
    <citation type="journal article" date="2019" name="Int. J. Syst. Evol. Microbiol.">
        <title>The Global Catalogue of Microorganisms (GCM) 10K type strain sequencing project: providing services to taxonomists for standard genome sequencing and annotation.</title>
        <authorList>
            <consortium name="The Broad Institute Genomics Platform"/>
            <consortium name="The Broad Institute Genome Sequencing Center for Infectious Disease"/>
            <person name="Wu L."/>
            <person name="Ma J."/>
        </authorList>
    </citation>
    <scope>NUCLEOTIDE SEQUENCE [LARGE SCALE GENOMIC DNA]</scope>
    <source>
        <strain evidence="6">CCUG 57113</strain>
    </source>
</reference>
<feature type="domain" description="HTH deoR-type" evidence="4">
    <location>
        <begin position="4"/>
        <end position="59"/>
    </location>
</feature>
<dbReference type="RefSeq" id="WP_209749849.1">
    <property type="nucleotide sequence ID" value="NZ_JBHSMH010000038.1"/>
</dbReference>
<dbReference type="EMBL" id="JBHSMH010000038">
    <property type="protein sequence ID" value="MFC5469568.1"/>
    <property type="molecule type" value="Genomic_DNA"/>
</dbReference>
<dbReference type="GO" id="GO:0003677">
    <property type="term" value="F:DNA binding"/>
    <property type="evidence" value="ECO:0007669"/>
    <property type="project" value="UniProtKB-KW"/>
</dbReference>
<dbReference type="InterPro" id="IPR037171">
    <property type="entry name" value="NagB/RpiA_transferase-like"/>
</dbReference>
<evidence type="ECO:0000313" key="5">
    <source>
        <dbReference type="EMBL" id="MFC5469568.1"/>
    </source>
</evidence>
<evidence type="ECO:0000313" key="6">
    <source>
        <dbReference type="Proteomes" id="UP001596105"/>
    </source>
</evidence>
<dbReference type="Gene3D" id="1.10.10.10">
    <property type="entry name" value="Winged helix-like DNA-binding domain superfamily/Winged helix DNA-binding domain"/>
    <property type="match status" value="1"/>
</dbReference>
<protein>
    <submittedName>
        <fullName evidence="5">DeoR/GlpR family DNA-binding transcription regulator</fullName>
    </submittedName>
</protein>
<keyword evidence="3" id="KW-0804">Transcription</keyword>
<gene>
    <name evidence="5" type="ORF">ACFPPD_12615</name>
</gene>
<accession>A0ABW0LY66</accession>
<evidence type="ECO:0000256" key="2">
    <source>
        <dbReference type="ARBA" id="ARBA00023125"/>
    </source>
</evidence>
<evidence type="ECO:0000256" key="3">
    <source>
        <dbReference type="ARBA" id="ARBA00023163"/>
    </source>
</evidence>
<dbReference type="PROSITE" id="PS00894">
    <property type="entry name" value="HTH_DEOR_1"/>
    <property type="match status" value="1"/>
</dbReference>
<evidence type="ECO:0000259" key="4">
    <source>
        <dbReference type="PROSITE" id="PS51000"/>
    </source>
</evidence>
<dbReference type="SUPFAM" id="SSF46785">
    <property type="entry name" value="Winged helix' DNA-binding domain"/>
    <property type="match status" value="1"/>
</dbReference>
<dbReference type="InterPro" id="IPR018356">
    <property type="entry name" value="Tscrpt_reg_HTH_DeoR_CS"/>
</dbReference>
<organism evidence="5 6">
    <name type="scientific">Cohnella suwonensis</name>
    <dbReference type="NCBI Taxonomy" id="696072"/>
    <lineage>
        <taxon>Bacteria</taxon>
        <taxon>Bacillati</taxon>
        <taxon>Bacillota</taxon>
        <taxon>Bacilli</taxon>
        <taxon>Bacillales</taxon>
        <taxon>Paenibacillaceae</taxon>
        <taxon>Cohnella</taxon>
    </lineage>
</organism>
<dbReference type="InterPro" id="IPR036390">
    <property type="entry name" value="WH_DNA-bd_sf"/>
</dbReference>
<dbReference type="InterPro" id="IPR014036">
    <property type="entry name" value="DeoR-like_C"/>
</dbReference>
<sequence length="262" mass="28894">MLFEEERKLRIAEYVHKQGRASVQELANHFQVSESTVRRDLRDLEDQRQLQRTHGGAVARMHDDNIEPSFVEKEILFQQQKLAIARAALSLIGEGDTILLDSGTTTYYLAKLLKGFRRLTVVTNSVMVGQELANEKNIELLLTGGTIRPETLAMVGPLAERAIGDICVDKLFLATNGFDLEAGLTTPNLTEAATKNRMIRSARQVILLADQSKFGQISFSRFGGSADITTLITDSQVSPATLRVFEEAGIHVTVAENGGHTQ</sequence>
<dbReference type="Proteomes" id="UP001596105">
    <property type="component" value="Unassembled WGS sequence"/>
</dbReference>
<dbReference type="InterPro" id="IPR001034">
    <property type="entry name" value="DeoR_HTH"/>
</dbReference>
<dbReference type="SMART" id="SM01134">
    <property type="entry name" value="DeoRC"/>
    <property type="match status" value="1"/>
</dbReference>
<keyword evidence="1" id="KW-0805">Transcription regulation</keyword>
<name>A0ABW0LY66_9BACL</name>